<dbReference type="GO" id="GO:0006402">
    <property type="term" value="P:mRNA catabolic process"/>
    <property type="evidence" value="ECO:0007669"/>
    <property type="project" value="TreeGrafter"/>
</dbReference>
<dbReference type="Proteomes" id="UP001527202">
    <property type="component" value="Unassembled WGS sequence"/>
</dbReference>
<dbReference type="EMBL" id="CP026520">
    <property type="protein sequence ID" value="QAV21707.1"/>
    <property type="molecule type" value="Genomic_DNA"/>
</dbReference>
<comment type="function">
    <text evidence="3">Toxic component of a type II toxin-antitoxin (TA) system.</text>
</comment>
<dbReference type="InterPro" id="IPR011067">
    <property type="entry name" value="Plasmid_toxin/cell-grow_inhib"/>
</dbReference>
<dbReference type="GO" id="GO:0004521">
    <property type="term" value="F:RNA endonuclease activity"/>
    <property type="evidence" value="ECO:0007669"/>
    <property type="project" value="TreeGrafter"/>
</dbReference>
<dbReference type="OrthoDB" id="9808744at2"/>
<protein>
    <recommendedName>
        <fullName evidence="3">mRNA interferase</fullName>
        <ecNumber evidence="3">3.1.-.-</ecNumber>
    </recommendedName>
</protein>
<dbReference type="KEGG" id="pchi:PC41400_14650"/>
<reference evidence="4 7" key="2">
    <citation type="submission" date="2022-05" db="EMBL/GenBank/DDBJ databases">
        <title>Genome Sequencing of Bee-Associated Microbes.</title>
        <authorList>
            <person name="Dunlap C."/>
        </authorList>
    </citation>
    <scope>NUCLEOTIDE SEQUENCE [LARGE SCALE GENOMIC DNA]</scope>
    <source>
        <strain evidence="4 7">NRRL B-23120</strain>
    </source>
</reference>
<proteinExistence type="inferred from homology"/>
<dbReference type="PANTHER" id="PTHR33988:SF2">
    <property type="entry name" value="ENDORIBONUCLEASE MAZF"/>
    <property type="match status" value="1"/>
</dbReference>
<evidence type="ECO:0000313" key="7">
    <source>
        <dbReference type="Proteomes" id="UP001527202"/>
    </source>
</evidence>
<dbReference type="RefSeq" id="WP_042228817.1">
    <property type="nucleotide sequence ID" value="NZ_CP026520.1"/>
</dbReference>
<keyword evidence="7" id="KW-1185">Reference proteome</keyword>
<gene>
    <name evidence="4" type="ORF">M5X16_28275</name>
    <name evidence="5" type="ORF">PC41400_14650</name>
</gene>
<dbReference type="EC" id="3.1.-.-" evidence="3"/>
<evidence type="ECO:0000256" key="2">
    <source>
        <dbReference type="ARBA" id="ARBA00022649"/>
    </source>
</evidence>
<evidence type="ECO:0000256" key="3">
    <source>
        <dbReference type="PIRNR" id="PIRNR033490"/>
    </source>
</evidence>
<comment type="similarity">
    <text evidence="1 3">Belongs to the PemK/MazF family.</text>
</comment>
<dbReference type="Pfam" id="PF02452">
    <property type="entry name" value="PemK_toxin"/>
    <property type="match status" value="1"/>
</dbReference>
<organism evidence="5 6">
    <name type="scientific">Paenibacillus chitinolyticus</name>
    <dbReference type="NCBI Taxonomy" id="79263"/>
    <lineage>
        <taxon>Bacteria</taxon>
        <taxon>Bacillati</taxon>
        <taxon>Bacillota</taxon>
        <taxon>Bacilli</taxon>
        <taxon>Bacillales</taxon>
        <taxon>Paenibacillaceae</taxon>
        <taxon>Paenibacillus</taxon>
    </lineage>
</organism>
<dbReference type="GO" id="GO:0016787">
    <property type="term" value="F:hydrolase activity"/>
    <property type="evidence" value="ECO:0007669"/>
    <property type="project" value="UniProtKB-KW"/>
</dbReference>
<dbReference type="PANTHER" id="PTHR33988">
    <property type="entry name" value="ENDORIBONUCLEASE MAZF-RELATED"/>
    <property type="match status" value="1"/>
</dbReference>
<keyword evidence="3" id="KW-0540">Nuclease</keyword>
<sequence>MTQKVEVNRGEVWTVRLDGNVGSEQGGIRPCVIISNQKGNKFGTTVIVAAISSQIQKAKLPTHVVLEGGVDGVLLDSVVMLEQVRTVDKSRLINKVAELSSDVMQKVTQAHKISCADMFN</sequence>
<keyword evidence="2" id="KW-1277">Toxin-antitoxin system</keyword>
<dbReference type="EMBL" id="JAMDMJ010000053">
    <property type="protein sequence ID" value="MCY9599646.1"/>
    <property type="molecule type" value="Genomic_DNA"/>
</dbReference>
<dbReference type="Gene3D" id="2.30.30.110">
    <property type="match status" value="1"/>
</dbReference>
<dbReference type="GeneID" id="95376052"/>
<dbReference type="Proteomes" id="UP000288943">
    <property type="component" value="Chromosome"/>
</dbReference>
<evidence type="ECO:0000313" key="5">
    <source>
        <dbReference type="EMBL" id="QAV21707.1"/>
    </source>
</evidence>
<evidence type="ECO:0000313" key="6">
    <source>
        <dbReference type="Proteomes" id="UP000288943"/>
    </source>
</evidence>
<dbReference type="GO" id="GO:0016075">
    <property type="term" value="P:rRNA catabolic process"/>
    <property type="evidence" value="ECO:0007669"/>
    <property type="project" value="TreeGrafter"/>
</dbReference>
<keyword evidence="3" id="KW-0378">Hydrolase</keyword>
<evidence type="ECO:0000313" key="4">
    <source>
        <dbReference type="EMBL" id="MCY9599646.1"/>
    </source>
</evidence>
<dbReference type="AlphaFoldDB" id="A0A410X522"/>
<dbReference type="SUPFAM" id="SSF50118">
    <property type="entry name" value="Cell growth inhibitor/plasmid maintenance toxic component"/>
    <property type="match status" value="1"/>
</dbReference>
<accession>A0A410X522</accession>
<dbReference type="PIRSF" id="PIRSF033490">
    <property type="entry name" value="MazF"/>
    <property type="match status" value="1"/>
</dbReference>
<dbReference type="InterPro" id="IPR003477">
    <property type="entry name" value="PemK-like"/>
</dbReference>
<keyword evidence="3" id="KW-0255">Endonuclease</keyword>
<name>A0A410X522_9BACL</name>
<dbReference type="GO" id="GO:0003677">
    <property type="term" value="F:DNA binding"/>
    <property type="evidence" value="ECO:0007669"/>
    <property type="project" value="InterPro"/>
</dbReference>
<evidence type="ECO:0000256" key="1">
    <source>
        <dbReference type="ARBA" id="ARBA00007521"/>
    </source>
</evidence>
<reference evidence="5 6" key="1">
    <citation type="submission" date="2018-01" db="EMBL/GenBank/DDBJ databases">
        <title>The whole genome sequencing and assembly of Paenibacillus chitinolyticus KCCM 41400 strain.</title>
        <authorList>
            <person name="Kim J.-Y."/>
            <person name="Park M.-K."/>
            <person name="Lee Y.-J."/>
            <person name="Yi H."/>
            <person name="Bahn Y.-S."/>
            <person name="Kim J.F."/>
            <person name="Lee D.-W."/>
        </authorList>
    </citation>
    <scope>NUCLEOTIDE SEQUENCE [LARGE SCALE GENOMIC DNA]</scope>
    <source>
        <strain evidence="5 6">KCCM 41400</strain>
    </source>
</reference>